<keyword evidence="6" id="KW-0143">Chaperone</keyword>
<keyword evidence="4 9" id="KW-1133">Transmembrane helix</keyword>
<evidence type="ECO:0000313" key="11">
    <source>
        <dbReference type="EMBL" id="HAR56641.1"/>
    </source>
</evidence>
<keyword evidence="3 9" id="KW-0812">Transmembrane</keyword>
<dbReference type="PIRSF" id="PIRSF006170">
    <property type="entry name" value="YfgM"/>
    <property type="match status" value="1"/>
</dbReference>
<dbReference type="RefSeq" id="WP_006956937.1">
    <property type="nucleotide sequence ID" value="NZ_DAIRLQ010000001.1"/>
</dbReference>
<feature type="domain" description="Ancillary SecYEG translocon subunit/Cell division coordinator CpoB TPR" evidence="10">
    <location>
        <begin position="13"/>
        <end position="203"/>
    </location>
</feature>
<evidence type="ECO:0000313" key="12">
    <source>
        <dbReference type="Proteomes" id="UP000262878"/>
    </source>
</evidence>
<proteinExistence type="inferred from homology"/>
<keyword evidence="2" id="KW-1003">Cell membrane</keyword>
<evidence type="ECO:0000256" key="2">
    <source>
        <dbReference type="ARBA" id="ARBA00022475"/>
    </source>
</evidence>
<dbReference type="InterPro" id="IPR018704">
    <property type="entry name" value="SecYEG/CpoB_TPR"/>
</dbReference>
<evidence type="ECO:0000256" key="4">
    <source>
        <dbReference type="ARBA" id="ARBA00022989"/>
    </source>
</evidence>
<dbReference type="PANTHER" id="PTHR38035:SF1">
    <property type="entry name" value="ANCILLARY SECYEG TRANSLOCON SUBUNIT"/>
    <property type="match status" value="1"/>
</dbReference>
<keyword evidence="5 9" id="KW-0472">Membrane</keyword>
<evidence type="ECO:0000256" key="7">
    <source>
        <dbReference type="ARBA" id="ARBA00024197"/>
    </source>
</evidence>
<evidence type="ECO:0000256" key="8">
    <source>
        <dbReference type="ARBA" id="ARBA00024235"/>
    </source>
</evidence>
<comment type="caution">
    <text evidence="11">The sequence shown here is derived from an EMBL/GenBank/DDBJ whole genome shotgun (WGS) entry which is preliminary data.</text>
</comment>
<dbReference type="Proteomes" id="UP000262878">
    <property type="component" value="Unassembled WGS sequence"/>
</dbReference>
<organism evidence="11 12">
    <name type="scientific">Idiomarina baltica</name>
    <dbReference type="NCBI Taxonomy" id="190892"/>
    <lineage>
        <taxon>Bacteria</taxon>
        <taxon>Pseudomonadati</taxon>
        <taxon>Pseudomonadota</taxon>
        <taxon>Gammaproteobacteria</taxon>
        <taxon>Alteromonadales</taxon>
        <taxon>Idiomarinaceae</taxon>
        <taxon>Idiomarina</taxon>
    </lineage>
</organism>
<feature type="transmembrane region" description="Helical" evidence="9">
    <location>
        <begin position="21"/>
        <end position="40"/>
    </location>
</feature>
<reference evidence="11 12" key="1">
    <citation type="journal article" date="2018" name="Nat. Biotechnol.">
        <title>A standardized bacterial taxonomy based on genome phylogeny substantially revises the tree of life.</title>
        <authorList>
            <person name="Parks D.H."/>
            <person name="Chuvochina M."/>
            <person name="Waite D.W."/>
            <person name="Rinke C."/>
            <person name="Skarshewski A."/>
            <person name="Chaumeil P.A."/>
            <person name="Hugenholtz P."/>
        </authorList>
    </citation>
    <scope>NUCLEOTIDE SEQUENCE [LARGE SCALE GENOMIC DNA]</scope>
    <source>
        <strain evidence="11">UBA9360</strain>
    </source>
</reference>
<evidence type="ECO:0000259" key="10">
    <source>
        <dbReference type="Pfam" id="PF09976"/>
    </source>
</evidence>
<dbReference type="InterPro" id="IPR011990">
    <property type="entry name" value="TPR-like_helical_dom_sf"/>
</dbReference>
<dbReference type="InterPro" id="IPR026039">
    <property type="entry name" value="YfgM"/>
</dbReference>
<evidence type="ECO:0000256" key="6">
    <source>
        <dbReference type="ARBA" id="ARBA00023186"/>
    </source>
</evidence>
<dbReference type="AlphaFoldDB" id="A0A348WQ29"/>
<accession>A0A348WQ29</accession>
<sequence length="205" mass="22050">MDQTEEQQVERIKEFWAEHGKGIIAGAIIGLGLFFGWRYYDKATIEAQNTASRGYEAVVSQLNAGEEGAISNAQNFIKSHQNSQYGYLAALQLGRFAADEGDLATAVTSFQSVIDGGADDNLAAIARVRLARVLAAQAQYQPALDVLNVELPKAYLAFANEIKGDVYVAQGDTAKAREAYEKALNSDGSTLSPAVELKLNSLAKS</sequence>
<dbReference type="Pfam" id="PF09976">
    <property type="entry name" value="TPR_21"/>
    <property type="match status" value="1"/>
</dbReference>
<comment type="subcellular location">
    <subcellularLocation>
        <location evidence="1">Cell membrane</location>
        <topology evidence="1">Single-pass type II membrane protein</topology>
    </subcellularLocation>
</comment>
<evidence type="ECO:0000256" key="5">
    <source>
        <dbReference type="ARBA" id="ARBA00023136"/>
    </source>
</evidence>
<dbReference type="EMBL" id="DMUP01000177">
    <property type="protein sequence ID" value="HAR56641.1"/>
    <property type="molecule type" value="Genomic_DNA"/>
</dbReference>
<dbReference type="GO" id="GO:0044877">
    <property type="term" value="F:protein-containing complex binding"/>
    <property type="evidence" value="ECO:0007669"/>
    <property type="project" value="InterPro"/>
</dbReference>
<dbReference type="PANTHER" id="PTHR38035">
    <property type="entry name" value="UPF0070 PROTEIN YFGM"/>
    <property type="match status" value="1"/>
</dbReference>
<dbReference type="STRING" id="314276.OS145_04845"/>
<dbReference type="GO" id="GO:0005886">
    <property type="term" value="C:plasma membrane"/>
    <property type="evidence" value="ECO:0007669"/>
    <property type="project" value="UniProtKB-SubCell"/>
</dbReference>
<evidence type="ECO:0000256" key="1">
    <source>
        <dbReference type="ARBA" id="ARBA00004401"/>
    </source>
</evidence>
<name>A0A348WQ29_9GAMM</name>
<dbReference type="SUPFAM" id="SSF48452">
    <property type="entry name" value="TPR-like"/>
    <property type="match status" value="1"/>
</dbReference>
<gene>
    <name evidence="11" type="ORF">DCR58_07645</name>
</gene>
<evidence type="ECO:0000256" key="9">
    <source>
        <dbReference type="SAM" id="Phobius"/>
    </source>
</evidence>
<dbReference type="Gene3D" id="1.25.40.10">
    <property type="entry name" value="Tetratricopeptide repeat domain"/>
    <property type="match status" value="1"/>
</dbReference>
<comment type="similarity">
    <text evidence="7">Belongs to the YfgM family.</text>
</comment>
<evidence type="ECO:0000256" key="3">
    <source>
        <dbReference type="ARBA" id="ARBA00022692"/>
    </source>
</evidence>
<protein>
    <recommendedName>
        <fullName evidence="8">Ancillary SecYEG translocon subunit</fullName>
    </recommendedName>
</protein>